<evidence type="ECO:0000256" key="3">
    <source>
        <dbReference type="ARBA" id="ARBA00022741"/>
    </source>
</evidence>
<feature type="region of interest" description="Disordered" evidence="6">
    <location>
        <begin position="329"/>
        <end position="391"/>
    </location>
</feature>
<feature type="compositionally biased region" description="Basic and acidic residues" evidence="6">
    <location>
        <begin position="329"/>
        <end position="376"/>
    </location>
</feature>
<comment type="subcellular location">
    <subcellularLocation>
        <location evidence="1">Cell membrane</location>
        <topology evidence="1">Peripheral membrane protein</topology>
    </subcellularLocation>
</comment>
<evidence type="ECO:0000256" key="2">
    <source>
        <dbReference type="ARBA" id="ARBA00022448"/>
    </source>
</evidence>
<evidence type="ECO:0000313" key="9">
    <source>
        <dbReference type="Proteomes" id="UP001500724"/>
    </source>
</evidence>
<dbReference type="Proteomes" id="UP001500724">
    <property type="component" value="Unassembled WGS sequence"/>
</dbReference>
<organism evidence="8 9">
    <name type="scientific">Streptomyces thermocarboxydovorans</name>
    <dbReference type="NCBI Taxonomy" id="59298"/>
    <lineage>
        <taxon>Bacteria</taxon>
        <taxon>Bacillati</taxon>
        <taxon>Actinomycetota</taxon>
        <taxon>Actinomycetes</taxon>
        <taxon>Kitasatosporales</taxon>
        <taxon>Streptomycetaceae</taxon>
        <taxon>Streptomyces</taxon>
    </lineage>
</organism>
<keyword evidence="2" id="KW-0813">Transport</keyword>
<comment type="caution">
    <text evidence="8">The sequence shown here is derived from an EMBL/GenBank/DDBJ whole genome shotgun (WGS) entry which is preliminary data.</text>
</comment>
<feature type="domain" description="ABC transporter" evidence="7">
    <location>
        <begin position="18"/>
        <end position="257"/>
    </location>
</feature>
<dbReference type="InterPro" id="IPR027417">
    <property type="entry name" value="P-loop_NTPase"/>
</dbReference>
<protein>
    <submittedName>
        <fullName evidence="8">ATP-binding cassette domain-containing protein</fullName>
    </submittedName>
</protein>
<accession>A0ABN1HIK2</accession>
<dbReference type="Gene3D" id="3.40.50.300">
    <property type="entry name" value="P-loop containing nucleotide triphosphate hydrolases"/>
    <property type="match status" value="1"/>
</dbReference>
<evidence type="ECO:0000313" key="8">
    <source>
        <dbReference type="EMBL" id="GAA0651058.1"/>
    </source>
</evidence>
<gene>
    <name evidence="8" type="ORF">GCM10009535_31530</name>
</gene>
<evidence type="ECO:0000256" key="4">
    <source>
        <dbReference type="ARBA" id="ARBA00022840"/>
    </source>
</evidence>
<dbReference type="SUPFAM" id="SSF52540">
    <property type="entry name" value="P-loop containing nucleoside triphosphate hydrolases"/>
    <property type="match status" value="1"/>
</dbReference>
<dbReference type="InterPro" id="IPR050763">
    <property type="entry name" value="ABC_transporter_ATP-binding"/>
</dbReference>
<evidence type="ECO:0000256" key="6">
    <source>
        <dbReference type="SAM" id="MobiDB-lite"/>
    </source>
</evidence>
<reference evidence="8 9" key="1">
    <citation type="journal article" date="2019" name="Int. J. Syst. Evol. Microbiol.">
        <title>The Global Catalogue of Microorganisms (GCM) 10K type strain sequencing project: providing services to taxonomists for standard genome sequencing and annotation.</title>
        <authorList>
            <consortium name="The Broad Institute Genomics Platform"/>
            <consortium name="The Broad Institute Genome Sequencing Center for Infectious Disease"/>
            <person name="Wu L."/>
            <person name="Ma J."/>
        </authorList>
    </citation>
    <scope>NUCLEOTIDE SEQUENCE [LARGE SCALE GENOMIC DNA]</scope>
    <source>
        <strain evidence="8 9">JCM 10367</strain>
    </source>
</reference>
<dbReference type="PANTHER" id="PTHR42711">
    <property type="entry name" value="ABC TRANSPORTER ATP-BINDING PROTEIN"/>
    <property type="match status" value="1"/>
</dbReference>
<name>A0ABN1HIK2_9ACTN</name>
<dbReference type="InterPro" id="IPR003439">
    <property type="entry name" value="ABC_transporter-like_ATP-bd"/>
</dbReference>
<dbReference type="SMART" id="SM00382">
    <property type="entry name" value="AAA"/>
    <property type="match status" value="1"/>
</dbReference>
<keyword evidence="3" id="KW-0547">Nucleotide-binding</keyword>
<keyword evidence="9" id="KW-1185">Reference proteome</keyword>
<evidence type="ECO:0000256" key="1">
    <source>
        <dbReference type="ARBA" id="ARBA00004202"/>
    </source>
</evidence>
<proteinExistence type="predicted"/>
<evidence type="ECO:0000256" key="5">
    <source>
        <dbReference type="ARBA" id="ARBA00023251"/>
    </source>
</evidence>
<dbReference type="GO" id="GO:0005524">
    <property type="term" value="F:ATP binding"/>
    <property type="evidence" value="ECO:0007669"/>
    <property type="project" value="UniProtKB-KW"/>
</dbReference>
<keyword evidence="4 8" id="KW-0067">ATP-binding</keyword>
<keyword evidence="5" id="KW-0046">Antibiotic resistance</keyword>
<dbReference type="EMBL" id="BAAAGU010000030">
    <property type="protein sequence ID" value="GAA0651058.1"/>
    <property type="molecule type" value="Genomic_DNA"/>
</dbReference>
<dbReference type="Pfam" id="PF00005">
    <property type="entry name" value="ABC_tran"/>
    <property type="match status" value="1"/>
</dbReference>
<dbReference type="PROSITE" id="PS50893">
    <property type="entry name" value="ABC_TRANSPORTER_2"/>
    <property type="match status" value="1"/>
</dbReference>
<evidence type="ECO:0000259" key="7">
    <source>
        <dbReference type="PROSITE" id="PS50893"/>
    </source>
</evidence>
<dbReference type="PANTHER" id="PTHR42711:SF1">
    <property type="entry name" value="ABC-TRANSPORT PROTEIN, ATP-BINDING COMPONENT"/>
    <property type="match status" value="1"/>
</dbReference>
<sequence>MDVPVAGEGDFITLDRVEKVFDVRRKTGFLRRERRQVRAVDSISFRVARGEMVGYIGPNGAGKSTTIKMLTGILTPSAGRLRVAGIDPSRERTRLAHRIGVVFGQRTTLWWDLPLIDSYRLVHRMYRIPDRRYRENLERMTDLLDLGALLDVPVRQLSLGQRMRGDIAAALLHDPDVLYLDEPTIGLDVISKTRVREFLRQVNAERNTTVLLTTHDLQDIEQLCNRVMVIDHGRLMYDGPLAGLHEVGESERTLVVDLERELPPLEVPAPARVVRVDGPRQWLAFPASQSAAPLVARIAAEYPLVDLSVREPDIEAVIAKMYAEKAEERAGQKAEQRAEERAGPKAEQRAEERAGQRAEERAGPKAEERAGEKAEESTGEGAGENARETLS</sequence>
<dbReference type="InterPro" id="IPR003593">
    <property type="entry name" value="AAA+_ATPase"/>
</dbReference>